<evidence type="ECO:0000256" key="6">
    <source>
        <dbReference type="ARBA" id="ARBA00023136"/>
    </source>
</evidence>
<accession>A0A2T7NGE5</accession>
<evidence type="ECO:0000313" key="12">
    <source>
        <dbReference type="Proteomes" id="UP000245119"/>
    </source>
</evidence>
<feature type="transmembrane region" description="Helical" evidence="9">
    <location>
        <begin position="151"/>
        <end position="170"/>
    </location>
</feature>
<dbReference type="Proteomes" id="UP000245119">
    <property type="component" value="Linkage Group LG13"/>
</dbReference>
<reference evidence="11 12" key="1">
    <citation type="submission" date="2018-04" db="EMBL/GenBank/DDBJ databases">
        <title>The genome of golden apple snail Pomacea canaliculata provides insight into stress tolerance and invasive adaptation.</title>
        <authorList>
            <person name="Liu C."/>
            <person name="Liu B."/>
            <person name="Ren Y."/>
            <person name="Zhang Y."/>
            <person name="Wang H."/>
            <person name="Li S."/>
            <person name="Jiang F."/>
            <person name="Yin L."/>
            <person name="Zhang G."/>
            <person name="Qian W."/>
            <person name="Fan W."/>
        </authorList>
    </citation>
    <scope>NUCLEOTIDE SEQUENCE [LARGE SCALE GENOMIC DNA]</scope>
    <source>
        <strain evidence="11">SZHN2017</strain>
        <tissue evidence="11">Muscle</tissue>
    </source>
</reference>
<sequence length="397" mass="43297">MGDLVDEDSRDKYGEVEGDLDLHNSSYERGFVHSANIGIFITVCNILIALLLISLVLVARATRTQFVFQQVLNLAFSDLCYSVIVDPFTVYFELQSWQLSSGFCVTYMVADNVLPCVSFLVLVVLNSDRILFSLSPAMYHRCFRRRWARTAMFLTPWLAGCGVIVPLWLLTATTWPRPGMCIYGINMTAAIASAVLSLYLPSIILVVITVLNFVTLIGGMPEDFNDLPLRTGPGAVGGACRGYTGGGAENKRPLVATRCSRLSPVEKVALRRGHRSLVVAVCVANIVSIITQLPFGAISMLEPQCVEAGCQSTVKLLQALSWLRSATFTLRPLLFILLTQQLRRTCCDLRNTGCDSSNPYCQASSPGPNTQTERLELGSTSNSVVLGNSAKCAGTMV</sequence>
<dbReference type="PANTHER" id="PTHR24248:SF66">
    <property type="entry name" value="OCTOPAMINE RECEPTOR BETA-3R"/>
    <property type="match status" value="1"/>
</dbReference>
<evidence type="ECO:0000256" key="4">
    <source>
        <dbReference type="ARBA" id="ARBA00022989"/>
    </source>
</evidence>
<feature type="transmembrane region" description="Helical" evidence="9">
    <location>
        <begin position="277"/>
        <end position="301"/>
    </location>
</feature>
<dbReference type="GO" id="GO:0004930">
    <property type="term" value="F:G protein-coupled receptor activity"/>
    <property type="evidence" value="ECO:0007669"/>
    <property type="project" value="UniProtKB-KW"/>
</dbReference>
<comment type="caution">
    <text evidence="11">The sequence shown here is derived from an EMBL/GenBank/DDBJ whole genome shotgun (WGS) entry which is preliminary data.</text>
</comment>
<gene>
    <name evidence="11" type="ORF">C0Q70_20721</name>
</gene>
<dbReference type="GO" id="GO:0005886">
    <property type="term" value="C:plasma membrane"/>
    <property type="evidence" value="ECO:0007669"/>
    <property type="project" value="UniProtKB-SubCell"/>
</dbReference>
<dbReference type="InterPro" id="IPR000276">
    <property type="entry name" value="GPCR_Rhodpsn"/>
</dbReference>
<keyword evidence="2" id="KW-1003">Cell membrane</keyword>
<comment type="subcellular location">
    <subcellularLocation>
        <location evidence="1">Cell membrane</location>
        <topology evidence="1">Multi-pass membrane protein</topology>
    </subcellularLocation>
</comment>
<keyword evidence="3 9" id="KW-0812">Transmembrane</keyword>
<dbReference type="OrthoDB" id="6086683at2759"/>
<protein>
    <recommendedName>
        <fullName evidence="10">G-protein coupled receptors family 1 profile domain-containing protein</fullName>
    </recommendedName>
</protein>
<feature type="transmembrane region" description="Helical" evidence="9">
    <location>
        <begin position="190"/>
        <end position="214"/>
    </location>
</feature>
<dbReference type="Gene3D" id="1.20.1070.10">
    <property type="entry name" value="Rhodopsin 7-helix transmembrane proteins"/>
    <property type="match status" value="1"/>
</dbReference>
<keyword evidence="8" id="KW-0807">Transducer</keyword>
<evidence type="ECO:0000256" key="9">
    <source>
        <dbReference type="SAM" id="Phobius"/>
    </source>
</evidence>
<dbReference type="EMBL" id="PZQS01000013">
    <property type="protein sequence ID" value="PVD20225.1"/>
    <property type="molecule type" value="Genomic_DNA"/>
</dbReference>
<keyword evidence="5" id="KW-0297">G-protein coupled receptor</keyword>
<dbReference type="AlphaFoldDB" id="A0A2T7NGE5"/>
<evidence type="ECO:0000256" key="1">
    <source>
        <dbReference type="ARBA" id="ARBA00004651"/>
    </source>
</evidence>
<evidence type="ECO:0000256" key="2">
    <source>
        <dbReference type="ARBA" id="ARBA00022475"/>
    </source>
</evidence>
<evidence type="ECO:0000256" key="5">
    <source>
        <dbReference type="ARBA" id="ARBA00023040"/>
    </source>
</evidence>
<evidence type="ECO:0000256" key="3">
    <source>
        <dbReference type="ARBA" id="ARBA00022692"/>
    </source>
</evidence>
<dbReference type="Pfam" id="PF00001">
    <property type="entry name" value="7tm_1"/>
    <property type="match status" value="1"/>
</dbReference>
<dbReference type="PROSITE" id="PS50262">
    <property type="entry name" value="G_PROTEIN_RECEP_F1_2"/>
    <property type="match status" value="1"/>
</dbReference>
<proteinExistence type="predicted"/>
<name>A0A2T7NGE5_POMCA</name>
<evidence type="ECO:0000256" key="7">
    <source>
        <dbReference type="ARBA" id="ARBA00023170"/>
    </source>
</evidence>
<keyword evidence="4 9" id="KW-1133">Transmembrane helix</keyword>
<feature type="transmembrane region" description="Helical" evidence="9">
    <location>
        <begin position="112"/>
        <end position="131"/>
    </location>
</feature>
<dbReference type="GO" id="GO:0071880">
    <property type="term" value="P:adenylate cyclase-activating adrenergic receptor signaling pathway"/>
    <property type="evidence" value="ECO:0007669"/>
    <property type="project" value="TreeGrafter"/>
</dbReference>
<feature type="transmembrane region" description="Helical" evidence="9">
    <location>
        <begin position="71"/>
        <end position="92"/>
    </location>
</feature>
<dbReference type="SUPFAM" id="SSF81321">
    <property type="entry name" value="Family A G protein-coupled receptor-like"/>
    <property type="match status" value="1"/>
</dbReference>
<dbReference type="GO" id="GO:0043410">
    <property type="term" value="P:positive regulation of MAPK cascade"/>
    <property type="evidence" value="ECO:0007669"/>
    <property type="project" value="TreeGrafter"/>
</dbReference>
<dbReference type="InterPro" id="IPR017452">
    <property type="entry name" value="GPCR_Rhodpsn_7TM"/>
</dbReference>
<evidence type="ECO:0000259" key="10">
    <source>
        <dbReference type="PROSITE" id="PS50262"/>
    </source>
</evidence>
<dbReference type="PANTHER" id="PTHR24248">
    <property type="entry name" value="ADRENERGIC RECEPTOR-RELATED G-PROTEIN COUPLED RECEPTOR"/>
    <property type="match status" value="1"/>
</dbReference>
<feature type="transmembrane region" description="Helical" evidence="9">
    <location>
        <begin position="37"/>
        <end position="59"/>
    </location>
</feature>
<evidence type="ECO:0000256" key="8">
    <source>
        <dbReference type="ARBA" id="ARBA00023224"/>
    </source>
</evidence>
<feature type="domain" description="G-protein coupled receptors family 1 profile" evidence="10">
    <location>
        <begin position="49"/>
        <end position="335"/>
    </location>
</feature>
<evidence type="ECO:0000313" key="11">
    <source>
        <dbReference type="EMBL" id="PVD20225.1"/>
    </source>
</evidence>
<keyword evidence="12" id="KW-1185">Reference proteome</keyword>
<keyword evidence="6 9" id="KW-0472">Membrane</keyword>
<organism evidence="11 12">
    <name type="scientific">Pomacea canaliculata</name>
    <name type="common">Golden apple snail</name>
    <dbReference type="NCBI Taxonomy" id="400727"/>
    <lineage>
        <taxon>Eukaryota</taxon>
        <taxon>Metazoa</taxon>
        <taxon>Spiralia</taxon>
        <taxon>Lophotrochozoa</taxon>
        <taxon>Mollusca</taxon>
        <taxon>Gastropoda</taxon>
        <taxon>Caenogastropoda</taxon>
        <taxon>Architaenioglossa</taxon>
        <taxon>Ampullarioidea</taxon>
        <taxon>Ampullariidae</taxon>
        <taxon>Pomacea</taxon>
    </lineage>
</organism>
<keyword evidence="7" id="KW-0675">Receptor</keyword>